<keyword evidence="1" id="KW-1133">Transmembrane helix</keyword>
<sequence>MMTPDLLSFAVAFLGGLFATLLMTATEIPSWKKWGLQGVLEWHENQVLCVKFFKLSKSNLHFKGIFLLHFVNGGLGSMGFLLALWIFPIALGSLFFSGILYGLFLWVVTLLPIHKPITGISLRTHPDGILPSVSSFIGHVVYGIAIGYFFLNLPV</sequence>
<dbReference type="AlphaFoldDB" id="A0A2H1EH44"/>
<keyword evidence="1" id="KW-0812">Transmembrane</keyword>
<feature type="transmembrane region" description="Helical" evidence="1">
    <location>
        <begin position="64"/>
        <end position="87"/>
    </location>
</feature>
<name>A0A2H1EH44_9ARCH</name>
<proteinExistence type="predicted"/>
<dbReference type="Proteomes" id="UP000232412">
    <property type="component" value="Unassembled WGS sequence"/>
</dbReference>
<feature type="transmembrane region" description="Helical" evidence="1">
    <location>
        <begin position="133"/>
        <end position="151"/>
    </location>
</feature>
<gene>
    <name evidence="2" type="ORF">NSIN_20446</name>
</gene>
<reference evidence="3" key="1">
    <citation type="submission" date="2016-12" db="EMBL/GenBank/DDBJ databases">
        <authorList>
            <person name="Herbold C."/>
        </authorList>
    </citation>
    <scope>NUCLEOTIDE SEQUENCE [LARGE SCALE GENOMIC DNA]</scope>
</reference>
<feature type="transmembrane region" description="Helical" evidence="1">
    <location>
        <begin position="6"/>
        <end position="25"/>
    </location>
</feature>
<dbReference type="EMBL" id="FRFC01000003">
    <property type="protein sequence ID" value="SHO44807.1"/>
    <property type="molecule type" value="Genomic_DNA"/>
</dbReference>
<evidence type="ECO:0000313" key="2">
    <source>
        <dbReference type="EMBL" id="SHO44807.1"/>
    </source>
</evidence>
<keyword evidence="3" id="KW-1185">Reference proteome</keyword>
<feature type="transmembrane region" description="Helical" evidence="1">
    <location>
        <begin position="93"/>
        <end position="113"/>
    </location>
</feature>
<protein>
    <submittedName>
        <fullName evidence="2">Uncharacterized protein</fullName>
    </submittedName>
</protein>
<evidence type="ECO:0000256" key="1">
    <source>
        <dbReference type="SAM" id="Phobius"/>
    </source>
</evidence>
<dbReference type="OrthoDB" id="11440at2157"/>
<keyword evidence="1" id="KW-0472">Membrane</keyword>
<organism evidence="2 3">
    <name type="scientific">Nitrosotalea sinensis</name>
    <dbReference type="NCBI Taxonomy" id="1499975"/>
    <lineage>
        <taxon>Archaea</taxon>
        <taxon>Nitrososphaerota</taxon>
        <taxon>Nitrososphaeria</taxon>
        <taxon>Nitrosotaleales</taxon>
        <taxon>Nitrosotaleaceae</taxon>
        <taxon>Nitrosotalea</taxon>
    </lineage>
</organism>
<dbReference type="RefSeq" id="WP_101009461.1">
    <property type="nucleotide sequence ID" value="NZ_FRFC01000003.1"/>
</dbReference>
<evidence type="ECO:0000313" key="3">
    <source>
        <dbReference type="Proteomes" id="UP000232412"/>
    </source>
</evidence>
<accession>A0A2H1EH44</accession>